<protein>
    <submittedName>
        <fullName evidence="1">Actin superfamily ATPase</fullName>
    </submittedName>
</protein>
<evidence type="ECO:0000313" key="1">
    <source>
        <dbReference type="EMBL" id="OUJ19021.1"/>
    </source>
</evidence>
<evidence type="ECO:0000313" key="2">
    <source>
        <dbReference type="Proteomes" id="UP000195137"/>
    </source>
</evidence>
<dbReference type="PIRSF" id="PIRSF029129">
    <property type="entry name" value="DUF1786_pyruvate_format-lyase"/>
    <property type="match status" value="1"/>
</dbReference>
<organism evidence="1 2">
    <name type="scientific">Methanonatronarchaeum thermophilum</name>
    <dbReference type="NCBI Taxonomy" id="1927129"/>
    <lineage>
        <taxon>Archaea</taxon>
        <taxon>Methanobacteriati</taxon>
        <taxon>Methanobacteriota</taxon>
        <taxon>Methanonatronarchaeia</taxon>
        <taxon>Methanonatronarchaeales</taxon>
        <taxon>Methanonatronarchaeaceae</taxon>
        <taxon>Methanonatronarchaeum</taxon>
    </lineage>
</organism>
<sequence>MFSNDSGLNPLTMAVDVGKGTQDVLYADKLDENVVKMVLPSPTRVVADKIRQVDGDLLCTGKTMGGGPVSKVIRNHVRSNDVVMVESAARTISDNLDFVRDMGITVIGSDEVGDYQSYTEIEFTDILLDEILRFLSSMQLKTPERIGVGVQDHGVAPEGMSDRRYRFSFYREVIEGEGRLEDLVFTEKTGRFSRIDSALEQLSSYEAVALDSKIAAIIGCYNGGKEVIIDAGNGHFMAASIKKGRLVGLFEHHTRMLDDDRITELVEKLIHGEITDDEVYGDGGHGAYSLESLEPDRITVTGPRRDVIPNTINYELAHPIGDVMMSGAVGIYRSFDLR</sequence>
<dbReference type="RefSeq" id="WP_086637071.1">
    <property type="nucleotide sequence ID" value="NZ_MRZU01000003.1"/>
</dbReference>
<name>A0A1Y3GC36_9EURY</name>
<dbReference type="EMBL" id="MRZU01000003">
    <property type="protein sequence ID" value="OUJ19021.1"/>
    <property type="molecule type" value="Genomic_DNA"/>
</dbReference>
<gene>
    <name evidence="1" type="ORF">AMET1_0672</name>
</gene>
<dbReference type="Pfam" id="PF08735">
    <property type="entry name" value="DUF1786"/>
    <property type="match status" value="1"/>
</dbReference>
<dbReference type="InterPro" id="IPR014846">
    <property type="entry name" value="DUF1786_pyruvate_format-lyase"/>
</dbReference>
<keyword evidence="2" id="KW-1185">Reference proteome</keyword>
<reference evidence="1 2" key="1">
    <citation type="submission" date="2016-12" db="EMBL/GenBank/DDBJ databases">
        <title>Discovery of methanogenic haloarchaea.</title>
        <authorList>
            <person name="Sorokin D.Y."/>
            <person name="Makarova K.S."/>
            <person name="Abbas B."/>
            <person name="Ferrer M."/>
            <person name="Golyshin P.N."/>
        </authorList>
    </citation>
    <scope>NUCLEOTIDE SEQUENCE [LARGE SCALE GENOMIC DNA]</scope>
    <source>
        <strain evidence="1">AMET1</strain>
    </source>
</reference>
<dbReference type="Proteomes" id="UP000195137">
    <property type="component" value="Unassembled WGS sequence"/>
</dbReference>
<comment type="caution">
    <text evidence="1">The sequence shown here is derived from an EMBL/GenBank/DDBJ whole genome shotgun (WGS) entry which is preliminary data.</text>
</comment>
<dbReference type="OrthoDB" id="51532at2157"/>
<dbReference type="AlphaFoldDB" id="A0A1Y3GC36"/>
<proteinExistence type="predicted"/>
<accession>A0A1Y3GC36</accession>